<accession>A0A3B5Y0F6</accession>
<proteinExistence type="predicted"/>
<protein>
    <submittedName>
        <fullName evidence="1">Uncharacterized protein</fullName>
    </submittedName>
</protein>
<evidence type="ECO:0000313" key="2">
    <source>
        <dbReference type="Proteomes" id="UP000019116"/>
    </source>
</evidence>
<name>A0A3B5Y0F6_WHEAT</name>
<evidence type="ECO:0000313" key="1">
    <source>
        <dbReference type="EnsemblPlants" id="TraesCS1A02G216400.1"/>
    </source>
</evidence>
<dbReference type="OrthoDB" id="714253at2759"/>
<dbReference type="Gramene" id="TraesCS1A03G0570400.1">
    <property type="protein sequence ID" value="TraesCS1A03G0570400.1.CDS"/>
    <property type="gene ID" value="TraesCS1A03G0570400"/>
</dbReference>
<keyword evidence="2" id="KW-1185">Reference proteome</keyword>
<dbReference type="EnsemblPlants" id="TraesCS1A02G216400.1">
    <property type="protein sequence ID" value="TraesCS1A02G216400.1"/>
    <property type="gene ID" value="TraesCS1A02G216400"/>
</dbReference>
<dbReference type="Proteomes" id="UP000019116">
    <property type="component" value="Chromosome 1A"/>
</dbReference>
<reference evidence="1" key="1">
    <citation type="submission" date="2018-08" db="EMBL/GenBank/DDBJ databases">
        <authorList>
            <person name="Rossello M."/>
        </authorList>
    </citation>
    <scope>NUCLEOTIDE SEQUENCE [LARGE SCALE GENOMIC DNA]</scope>
    <source>
        <strain evidence="1">cv. Chinese Spring</strain>
    </source>
</reference>
<dbReference type="Gramene" id="TraesCS1A02G216400.1">
    <property type="protein sequence ID" value="TraesCS1A02G216400.1"/>
    <property type="gene ID" value="TraesCS1A02G216400"/>
</dbReference>
<sequence>MEVLEEQIRWALVVQRSAETTQAIVDLCGLMSGESAGYIAYYADNFNGTRLEHDVPQVGLPARRRRMLYETMVAKGNSAPRQGIMEQVTMEE</sequence>
<dbReference type="AlphaFoldDB" id="A0A3B5Y0F6"/>
<organism evidence="1">
    <name type="scientific">Triticum aestivum</name>
    <name type="common">Wheat</name>
    <dbReference type="NCBI Taxonomy" id="4565"/>
    <lineage>
        <taxon>Eukaryota</taxon>
        <taxon>Viridiplantae</taxon>
        <taxon>Streptophyta</taxon>
        <taxon>Embryophyta</taxon>
        <taxon>Tracheophyta</taxon>
        <taxon>Spermatophyta</taxon>
        <taxon>Magnoliopsida</taxon>
        <taxon>Liliopsida</taxon>
        <taxon>Poales</taxon>
        <taxon>Poaceae</taxon>
        <taxon>BOP clade</taxon>
        <taxon>Pooideae</taxon>
        <taxon>Triticodae</taxon>
        <taxon>Triticeae</taxon>
        <taxon>Triticinae</taxon>
        <taxon>Triticum</taxon>
    </lineage>
</organism>
<dbReference type="OMA" id="IMEQVTM"/>
<reference evidence="1" key="2">
    <citation type="submission" date="2018-10" db="UniProtKB">
        <authorList>
            <consortium name="EnsemblPlants"/>
        </authorList>
    </citation>
    <scope>IDENTIFICATION</scope>
</reference>